<keyword evidence="6 8" id="KW-0418">Kinase</keyword>
<dbReference type="AlphaFoldDB" id="A0A0L0UXA8"/>
<dbReference type="GO" id="GO:0035299">
    <property type="term" value="F:inositol-1,3,4,5,6-pentakisphosphate 2-kinase activity"/>
    <property type="evidence" value="ECO:0007669"/>
    <property type="project" value="UniProtKB-EC"/>
</dbReference>
<keyword evidence="4 8" id="KW-0808">Transferase</keyword>
<dbReference type="OrthoDB" id="272370at2759"/>
<comment type="function">
    <text evidence="8">Phosphorylates Ins(1,3,4,5,6)P5 at position 2 to form Ins(1,2,3,4,5,6)P6 (InsP6 or phytate).</text>
</comment>
<dbReference type="InterPro" id="IPR043001">
    <property type="entry name" value="IP5_2-K_N_lobe"/>
</dbReference>
<proteinExistence type="predicted"/>
<evidence type="ECO:0000256" key="3">
    <source>
        <dbReference type="ARBA" id="ARBA00014846"/>
    </source>
</evidence>
<gene>
    <name evidence="9" type="ORF">PSTG_14897</name>
</gene>
<protein>
    <recommendedName>
        <fullName evidence="3 8">Inositol-pentakisphosphate 2-kinase</fullName>
        <ecNumber evidence="2 8">2.7.1.158</ecNumber>
    </recommendedName>
</protein>
<dbReference type="PANTHER" id="PTHR14456">
    <property type="entry name" value="INOSITOL POLYPHOSPHATE KINASE 1"/>
    <property type="match status" value="1"/>
</dbReference>
<organism evidence="9 10">
    <name type="scientific">Puccinia striiformis f. sp. tritici PST-78</name>
    <dbReference type="NCBI Taxonomy" id="1165861"/>
    <lineage>
        <taxon>Eukaryota</taxon>
        <taxon>Fungi</taxon>
        <taxon>Dikarya</taxon>
        <taxon>Basidiomycota</taxon>
        <taxon>Pucciniomycotina</taxon>
        <taxon>Pucciniomycetes</taxon>
        <taxon>Pucciniales</taxon>
        <taxon>Pucciniaceae</taxon>
        <taxon>Puccinia</taxon>
    </lineage>
</organism>
<keyword evidence="7 8" id="KW-0067">ATP-binding</keyword>
<evidence type="ECO:0000313" key="10">
    <source>
        <dbReference type="Proteomes" id="UP000054564"/>
    </source>
</evidence>
<evidence type="ECO:0000313" key="9">
    <source>
        <dbReference type="EMBL" id="KNE91677.1"/>
    </source>
</evidence>
<keyword evidence="5 8" id="KW-0547">Nucleotide-binding</keyword>
<evidence type="ECO:0000256" key="8">
    <source>
        <dbReference type="RuleBase" id="RU364126"/>
    </source>
</evidence>
<sequence>MAAIQSSHPAHWEYIGEGAANLIAAYTRETQSLVGKSLRLSKTTQQEQQQGISAIDLQTHILSHLIDPKYLLEYTQVDLEDSVEWIKELAAHIEPYRPDSKRTGGSQIDVHAKHAIIMDNLTYHPPHQEIISIEIKPKWANLPTRLELLNPITREIKKEYCRTCVYRAIRSKSNSKEYYTSANRFCALQLFDTSDHLRHALDRLVSEWQGSSSSSGGHVHNNLKIFHRGGVVDPSSVQIDPKLIDVMAQVLDQSNVLQTIKEIQSKLDPIDIEGLFKEFNQPPNTNKQEEDLFSSPIDLNELKDILPYLNGKEYHTLSNRSKAVMYALSMSFKDCSIFVTVPILTAETKTESDRILLSPASSDLSLHHQVKIIDLDIKPIHRLHKYLKTDHHMFSAFDTLLKSHNTTPTSCREIVSSL</sequence>
<dbReference type="InterPro" id="IPR009286">
    <property type="entry name" value="Ins_P5_2-kin"/>
</dbReference>
<dbReference type="GO" id="GO:0032958">
    <property type="term" value="P:inositol phosphate biosynthetic process"/>
    <property type="evidence" value="ECO:0007669"/>
    <property type="project" value="TreeGrafter"/>
</dbReference>
<evidence type="ECO:0000256" key="1">
    <source>
        <dbReference type="ARBA" id="ARBA00001774"/>
    </source>
</evidence>
<comment type="domain">
    <text evidence="8">The EXKPK motif is conserved in inositol-pentakisphosphate 2-kinases of both family 1 and 2.</text>
</comment>
<keyword evidence="10" id="KW-1185">Reference proteome</keyword>
<dbReference type="Proteomes" id="UP000054564">
    <property type="component" value="Unassembled WGS sequence"/>
</dbReference>
<dbReference type="GO" id="GO:0005634">
    <property type="term" value="C:nucleus"/>
    <property type="evidence" value="ECO:0007669"/>
    <property type="project" value="TreeGrafter"/>
</dbReference>
<evidence type="ECO:0000256" key="6">
    <source>
        <dbReference type="ARBA" id="ARBA00022777"/>
    </source>
</evidence>
<comment type="caution">
    <text evidence="9">The sequence shown here is derived from an EMBL/GenBank/DDBJ whole genome shotgun (WGS) entry which is preliminary data.</text>
</comment>
<evidence type="ECO:0000256" key="7">
    <source>
        <dbReference type="ARBA" id="ARBA00022840"/>
    </source>
</evidence>
<comment type="catalytic activity">
    <reaction evidence="1 8">
        <text>1D-myo-inositol 1,3,4,5,6-pentakisphosphate + ATP = 1D-myo-inositol hexakisphosphate + ADP + H(+)</text>
        <dbReference type="Rhea" id="RHEA:20313"/>
        <dbReference type="ChEBI" id="CHEBI:15378"/>
        <dbReference type="ChEBI" id="CHEBI:30616"/>
        <dbReference type="ChEBI" id="CHEBI:57733"/>
        <dbReference type="ChEBI" id="CHEBI:58130"/>
        <dbReference type="ChEBI" id="CHEBI:456216"/>
        <dbReference type="EC" id="2.7.1.158"/>
    </reaction>
</comment>
<dbReference type="EMBL" id="AJIL01000192">
    <property type="protein sequence ID" value="KNE91677.1"/>
    <property type="molecule type" value="Genomic_DNA"/>
</dbReference>
<dbReference type="Gene3D" id="3.30.200.110">
    <property type="entry name" value="Inositol-pentakisphosphate 2-kinase, N-lobe"/>
    <property type="match status" value="1"/>
</dbReference>
<dbReference type="EC" id="2.7.1.158" evidence="2 8"/>
<evidence type="ECO:0000256" key="5">
    <source>
        <dbReference type="ARBA" id="ARBA00022741"/>
    </source>
</evidence>
<name>A0A0L0UXA8_9BASI</name>
<dbReference type="PANTHER" id="PTHR14456:SF2">
    <property type="entry name" value="INOSITOL-PENTAKISPHOSPHATE 2-KINASE"/>
    <property type="match status" value="1"/>
</dbReference>
<evidence type="ECO:0000256" key="2">
    <source>
        <dbReference type="ARBA" id="ARBA00012023"/>
    </source>
</evidence>
<accession>A0A0L0UXA8</accession>
<reference evidence="10" key="1">
    <citation type="submission" date="2014-03" db="EMBL/GenBank/DDBJ databases">
        <title>The Genome Sequence of Puccinia striiformis f. sp. tritici PST-78.</title>
        <authorList>
            <consortium name="The Broad Institute Genome Sequencing Platform"/>
            <person name="Cuomo C."/>
            <person name="Hulbert S."/>
            <person name="Chen X."/>
            <person name="Walker B."/>
            <person name="Young S.K."/>
            <person name="Zeng Q."/>
            <person name="Gargeya S."/>
            <person name="Fitzgerald M."/>
            <person name="Haas B."/>
            <person name="Abouelleil A."/>
            <person name="Alvarado L."/>
            <person name="Arachchi H.M."/>
            <person name="Berlin A.M."/>
            <person name="Chapman S.B."/>
            <person name="Goldberg J."/>
            <person name="Griggs A."/>
            <person name="Gujja S."/>
            <person name="Hansen M."/>
            <person name="Howarth C."/>
            <person name="Imamovic A."/>
            <person name="Larimer J."/>
            <person name="McCowan C."/>
            <person name="Montmayeur A."/>
            <person name="Murphy C."/>
            <person name="Neiman D."/>
            <person name="Pearson M."/>
            <person name="Priest M."/>
            <person name="Roberts A."/>
            <person name="Saif S."/>
            <person name="Shea T."/>
            <person name="Sisk P."/>
            <person name="Sykes S."/>
            <person name="Wortman J."/>
            <person name="Nusbaum C."/>
            <person name="Birren B."/>
        </authorList>
    </citation>
    <scope>NUCLEOTIDE SEQUENCE [LARGE SCALE GENOMIC DNA]</scope>
    <source>
        <strain evidence="10">race PST-78</strain>
    </source>
</reference>
<dbReference type="GO" id="GO:0005524">
    <property type="term" value="F:ATP binding"/>
    <property type="evidence" value="ECO:0007669"/>
    <property type="project" value="UniProtKB-KW"/>
</dbReference>
<evidence type="ECO:0000256" key="4">
    <source>
        <dbReference type="ARBA" id="ARBA00022679"/>
    </source>
</evidence>
<dbReference type="Pfam" id="PF06090">
    <property type="entry name" value="Ins_P5_2-kin"/>
    <property type="match status" value="1"/>
</dbReference>
<dbReference type="STRING" id="1165861.A0A0L0UXA8"/>